<evidence type="ECO:0000313" key="1">
    <source>
        <dbReference type="EMBL" id="UTX43228.1"/>
    </source>
</evidence>
<reference evidence="1" key="1">
    <citation type="submission" date="2021-05" db="EMBL/GenBank/DDBJ databases">
        <title>Encephalitozoon hellem ATCC 50604 Complete Genome.</title>
        <authorList>
            <person name="Mascarenhas dos Santos A.C."/>
            <person name="Julian A.T."/>
            <person name="Pombert J.-F."/>
        </authorList>
    </citation>
    <scope>NUCLEOTIDE SEQUENCE</scope>
    <source>
        <strain evidence="1">ATCC 50604</strain>
    </source>
</reference>
<keyword evidence="4" id="KW-1185">Reference proteome</keyword>
<reference evidence="2 4" key="2">
    <citation type="submission" date="2023-02" db="EMBL/GenBank/DDBJ databases">
        <title>Encephalitozoon hellem ATCC 50451 complete genome.</title>
        <authorList>
            <person name="Mascarenhas dos Santos A.C."/>
            <person name="Julian A.T."/>
            <person name="Pombert J.-F."/>
        </authorList>
    </citation>
    <scope>NUCLEOTIDE SEQUENCE [LARGE SCALE GENOMIC DNA]</scope>
    <source>
        <strain evidence="2 4">ATCC 50451</strain>
    </source>
</reference>
<gene>
    <name evidence="1" type="ORF">GPU96_05g09690</name>
    <name evidence="2" type="ORF">PFJ87_05g01550</name>
</gene>
<evidence type="ECO:0000313" key="4">
    <source>
        <dbReference type="Proteomes" id="UP001217963"/>
    </source>
</evidence>
<dbReference type="OrthoDB" id="10255118at2759"/>
<dbReference type="Proteomes" id="UP001217963">
    <property type="component" value="Chromosome V"/>
</dbReference>
<proteinExistence type="predicted"/>
<dbReference type="Proteomes" id="UP001059546">
    <property type="component" value="Chromosome V"/>
</dbReference>
<evidence type="ECO:0000313" key="3">
    <source>
        <dbReference type="Proteomes" id="UP001059546"/>
    </source>
</evidence>
<dbReference type="AlphaFoldDB" id="A0A9Q9CAB6"/>
<sequence length="340" mass="39392">METFEAIEAMRCKNRFSSGDYAGYKNYLKIQMRNLGAECKGREVYKLESNLSKFMIINSARFLKSNLRILKKDGSEFSTMYSNLMKGIMGKGVEVGTLLELRKKLLPYKTFVNQIDALLESPPYNFDVSSLKVRHMWNDIPIGFSSSFEKDQFLEGKAPQDDGYDSDISKAILKVENKKKRLVSLIEAKPAKIVCINKKVEELLKALYGLKTILNENLIESSYTEQIINDTEQLRVYYSNVMEFMNYLKWDDSIDAFRVPSTFKMVDSQILRTREDLSYIPRKCSRNAVVKYLEKSLRPKEPTIKIPFIPVLFDVAKDYISYPAEDKKVSELFKKLHVSR</sequence>
<name>A0A9Q9CAB6_ENCHE</name>
<dbReference type="EMBL" id="CP119066">
    <property type="protein sequence ID" value="WEL38685.1"/>
    <property type="molecule type" value="Genomic_DNA"/>
</dbReference>
<evidence type="ECO:0000313" key="2">
    <source>
        <dbReference type="EMBL" id="WEL38685.1"/>
    </source>
</evidence>
<accession>A0A9Q9CAB6</accession>
<protein>
    <submittedName>
        <fullName evidence="1">Non-hemolytic Nhe-like enterotoxin</fullName>
    </submittedName>
</protein>
<dbReference type="EMBL" id="CP075151">
    <property type="protein sequence ID" value="UTX43228.1"/>
    <property type="molecule type" value="Genomic_DNA"/>
</dbReference>
<organism evidence="1 3">
    <name type="scientific">Encephalitozoon hellem</name>
    <name type="common">Microsporidian parasite</name>
    <dbReference type="NCBI Taxonomy" id="27973"/>
    <lineage>
        <taxon>Eukaryota</taxon>
        <taxon>Fungi</taxon>
        <taxon>Fungi incertae sedis</taxon>
        <taxon>Microsporidia</taxon>
        <taxon>Unikaryonidae</taxon>
        <taxon>Encephalitozoon</taxon>
    </lineage>
</organism>